<organism evidence="1">
    <name type="scientific">marine sediment metagenome</name>
    <dbReference type="NCBI Taxonomy" id="412755"/>
    <lineage>
        <taxon>unclassified sequences</taxon>
        <taxon>metagenomes</taxon>
        <taxon>ecological metagenomes</taxon>
    </lineage>
</organism>
<dbReference type="EMBL" id="BARW01042764">
    <property type="protein sequence ID" value="GAJ16448.1"/>
    <property type="molecule type" value="Genomic_DNA"/>
</dbReference>
<comment type="caution">
    <text evidence="1">The sequence shown here is derived from an EMBL/GenBank/DDBJ whole genome shotgun (WGS) entry which is preliminary data.</text>
</comment>
<reference evidence="1" key="1">
    <citation type="journal article" date="2014" name="Front. Microbiol.">
        <title>High frequency of phylogenetically diverse reductive dehalogenase-homologous genes in deep subseafloor sedimentary metagenomes.</title>
        <authorList>
            <person name="Kawai M."/>
            <person name="Futagami T."/>
            <person name="Toyoda A."/>
            <person name="Takaki Y."/>
            <person name="Nishi S."/>
            <person name="Hori S."/>
            <person name="Arai W."/>
            <person name="Tsubouchi T."/>
            <person name="Morono Y."/>
            <person name="Uchiyama I."/>
            <person name="Ito T."/>
            <person name="Fujiyama A."/>
            <person name="Inagaki F."/>
            <person name="Takami H."/>
        </authorList>
    </citation>
    <scope>NUCLEOTIDE SEQUENCE</scope>
    <source>
        <strain evidence="1">Expedition CK06-06</strain>
    </source>
</reference>
<evidence type="ECO:0000313" key="1">
    <source>
        <dbReference type="EMBL" id="GAJ16448.1"/>
    </source>
</evidence>
<sequence>YELIEWLSEKYTDQEGNEKDKGNIFIIDFLAEKKYPGRIIRYLSDKFTTFRPL</sequence>
<name>X1UG38_9ZZZZ</name>
<dbReference type="AlphaFoldDB" id="X1UG38"/>
<accession>X1UG38</accession>
<gene>
    <name evidence="1" type="ORF">S12H4_63147</name>
</gene>
<proteinExistence type="predicted"/>
<protein>
    <submittedName>
        <fullName evidence="1">Uncharacterized protein</fullName>
    </submittedName>
</protein>
<feature type="non-terminal residue" evidence="1">
    <location>
        <position position="1"/>
    </location>
</feature>
<feature type="non-terminal residue" evidence="1">
    <location>
        <position position="53"/>
    </location>
</feature>